<dbReference type="RefSeq" id="WP_252166171.1">
    <property type="nucleotide sequence ID" value="NZ_CP084930.1"/>
</dbReference>
<name>A0ABY4X675_9SPHN</name>
<evidence type="ECO:0000256" key="13">
    <source>
        <dbReference type="ARBA" id="ARBA00023237"/>
    </source>
</evidence>
<dbReference type="EMBL" id="CP084930">
    <property type="protein sequence ID" value="USI72362.1"/>
    <property type="molecule type" value="Genomic_DNA"/>
</dbReference>
<evidence type="ECO:0000259" key="16">
    <source>
        <dbReference type="Pfam" id="PF22461"/>
    </source>
</evidence>
<keyword evidence="6" id="KW-0812">Transmembrane</keyword>
<evidence type="ECO:0000256" key="5">
    <source>
        <dbReference type="ARBA" id="ARBA00022597"/>
    </source>
</evidence>
<keyword evidence="8" id="KW-0625">Polysaccharide transport</keyword>
<keyword evidence="7" id="KW-0732">Signal</keyword>
<dbReference type="Gene3D" id="3.30.1950.10">
    <property type="entry name" value="wza like domain"/>
    <property type="match status" value="1"/>
</dbReference>
<dbReference type="Gene3D" id="3.10.560.10">
    <property type="entry name" value="Outer membrane lipoprotein wza domain like"/>
    <property type="match status" value="2"/>
</dbReference>
<evidence type="ECO:0000313" key="17">
    <source>
        <dbReference type="EMBL" id="USI72362.1"/>
    </source>
</evidence>
<keyword evidence="5" id="KW-0762">Sugar transport</keyword>
<comment type="subcellular location">
    <subcellularLocation>
        <location evidence="1">Cell outer membrane</location>
        <topology evidence="1">Multi-pass membrane protein</topology>
    </subcellularLocation>
</comment>
<evidence type="ECO:0000256" key="12">
    <source>
        <dbReference type="ARBA" id="ARBA00023139"/>
    </source>
</evidence>
<evidence type="ECO:0000256" key="1">
    <source>
        <dbReference type="ARBA" id="ARBA00004571"/>
    </source>
</evidence>
<protein>
    <submittedName>
        <fullName evidence="17">Polysaccharide export protein</fullName>
    </submittedName>
</protein>
<dbReference type="PANTHER" id="PTHR33619">
    <property type="entry name" value="POLYSACCHARIDE EXPORT PROTEIN GFCE-RELATED"/>
    <property type="match status" value="1"/>
</dbReference>
<keyword evidence="11" id="KW-0472">Membrane</keyword>
<keyword evidence="12" id="KW-0564">Palmitate</keyword>
<keyword evidence="4" id="KW-1134">Transmembrane beta strand</keyword>
<comment type="similarity">
    <text evidence="2">Belongs to the BexD/CtrA/VexA family.</text>
</comment>
<keyword evidence="9" id="KW-0406">Ion transport</keyword>
<evidence type="ECO:0000256" key="8">
    <source>
        <dbReference type="ARBA" id="ARBA00023047"/>
    </source>
</evidence>
<evidence type="ECO:0000256" key="14">
    <source>
        <dbReference type="ARBA" id="ARBA00023288"/>
    </source>
</evidence>
<reference evidence="17" key="1">
    <citation type="journal article" date="2022" name="Toxins">
        <title>Genomic Analysis of Sphingopyxis sp. USTB-05 for Biodegrading Cyanobacterial Hepatotoxins.</title>
        <authorList>
            <person name="Liu C."/>
            <person name="Xu Q."/>
            <person name="Zhao Z."/>
            <person name="Zhang H."/>
            <person name="Liu X."/>
            <person name="Yin C."/>
            <person name="Liu Y."/>
            <person name="Yan H."/>
        </authorList>
    </citation>
    <scope>NUCLEOTIDE SEQUENCE</scope>
    <source>
        <strain evidence="17">NBD5</strain>
    </source>
</reference>
<keyword evidence="3" id="KW-0813">Transport</keyword>
<keyword evidence="10" id="KW-0626">Porin</keyword>
<evidence type="ECO:0000256" key="2">
    <source>
        <dbReference type="ARBA" id="ARBA00009450"/>
    </source>
</evidence>
<evidence type="ECO:0000259" key="15">
    <source>
        <dbReference type="Pfam" id="PF02563"/>
    </source>
</evidence>
<keyword evidence="18" id="KW-1185">Reference proteome</keyword>
<evidence type="ECO:0000256" key="4">
    <source>
        <dbReference type="ARBA" id="ARBA00022452"/>
    </source>
</evidence>
<evidence type="ECO:0000256" key="10">
    <source>
        <dbReference type="ARBA" id="ARBA00023114"/>
    </source>
</evidence>
<evidence type="ECO:0000256" key="11">
    <source>
        <dbReference type="ARBA" id="ARBA00023136"/>
    </source>
</evidence>
<gene>
    <name evidence="17" type="ORF">LHA26_13830</name>
</gene>
<dbReference type="InterPro" id="IPR054765">
    <property type="entry name" value="SLBB_dom"/>
</dbReference>
<feature type="domain" description="SLBB" evidence="16">
    <location>
        <begin position="205"/>
        <end position="278"/>
    </location>
</feature>
<dbReference type="PANTHER" id="PTHR33619:SF3">
    <property type="entry name" value="POLYSACCHARIDE EXPORT PROTEIN GFCE-RELATED"/>
    <property type="match status" value="1"/>
</dbReference>
<organism evidence="17 18">
    <name type="scientific">Sphingomonas morindae</name>
    <dbReference type="NCBI Taxonomy" id="1541170"/>
    <lineage>
        <taxon>Bacteria</taxon>
        <taxon>Pseudomonadati</taxon>
        <taxon>Pseudomonadota</taxon>
        <taxon>Alphaproteobacteria</taxon>
        <taxon>Sphingomonadales</taxon>
        <taxon>Sphingomonadaceae</taxon>
        <taxon>Sphingomonas</taxon>
    </lineage>
</organism>
<sequence>MPADTFRLVAFNARFRGKMNILRSSASKRRACIGALTSVLLGGCATLPSNGPTAHQIRKGAQAADAGIRFEIVDLTPDLVEATRRQDEELSSKVPALGPLARNSRVDQIGPGDVLSISVYEVGVALFSGSLPAAAGEGFDPSAHAQTIPVATVDSDGMITIPFVGRMKVAGLTPAQVEEAINRALRGKSQNPQTVVTIRQNVANSIYVSGELRRPGRFEISPSREHLLDAIAASGGSVNSAEDTIVRFTRDGTTVEERLAFIRAGTADDLMLAPGDHIELLKRPRTYTVFGAVQKASQVNFETGEVSLAEALARAGGPNDAAADPSAIYLFRLDGLPDGSIAGPPKVYRLNMLKPSSYLLAQRFRMRDKDVLYIANAAANQPSKLINVINQLFSPFVTARALSR</sequence>
<dbReference type="InterPro" id="IPR049712">
    <property type="entry name" value="Poly_export"/>
</dbReference>
<proteinExistence type="inferred from homology"/>
<dbReference type="Pfam" id="PF02563">
    <property type="entry name" value="Poly_export"/>
    <property type="match status" value="1"/>
</dbReference>
<feature type="domain" description="SLBB" evidence="16">
    <location>
        <begin position="287"/>
        <end position="374"/>
    </location>
</feature>
<evidence type="ECO:0000313" key="18">
    <source>
        <dbReference type="Proteomes" id="UP001056937"/>
    </source>
</evidence>
<dbReference type="InterPro" id="IPR003715">
    <property type="entry name" value="Poly_export_N"/>
</dbReference>
<dbReference type="Proteomes" id="UP001056937">
    <property type="component" value="Chromosome 1"/>
</dbReference>
<evidence type="ECO:0000256" key="9">
    <source>
        <dbReference type="ARBA" id="ARBA00023065"/>
    </source>
</evidence>
<keyword evidence="13" id="KW-0998">Cell outer membrane</keyword>
<dbReference type="Pfam" id="PF22461">
    <property type="entry name" value="SLBB_2"/>
    <property type="match status" value="2"/>
</dbReference>
<keyword evidence="14" id="KW-0449">Lipoprotein</keyword>
<accession>A0ABY4X675</accession>
<evidence type="ECO:0000256" key="7">
    <source>
        <dbReference type="ARBA" id="ARBA00022729"/>
    </source>
</evidence>
<evidence type="ECO:0000256" key="6">
    <source>
        <dbReference type="ARBA" id="ARBA00022692"/>
    </source>
</evidence>
<feature type="domain" description="Polysaccharide export protein N-terminal" evidence="15">
    <location>
        <begin position="108"/>
        <end position="198"/>
    </location>
</feature>
<evidence type="ECO:0000256" key="3">
    <source>
        <dbReference type="ARBA" id="ARBA00022448"/>
    </source>
</evidence>